<comment type="similarity">
    <text evidence="7">Belongs to the rhizobiaceae omp10 lipoprotein family.</text>
</comment>
<evidence type="ECO:0000256" key="8">
    <source>
        <dbReference type="SAM" id="SignalP"/>
    </source>
</evidence>
<keyword evidence="4" id="KW-0564">Palmitate</keyword>
<keyword evidence="10" id="KW-1185">Reference proteome</keyword>
<dbReference type="EMBL" id="CP003123">
    <property type="protein sequence ID" value="AGF74186.1"/>
    <property type="molecule type" value="Genomic_DNA"/>
</dbReference>
<dbReference type="AlphaFoldDB" id="M1PC31"/>
<dbReference type="PATRIC" id="fig|1094489.3.peg.379"/>
<feature type="signal peptide" evidence="8">
    <location>
        <begin position="1"/>
        <end position="19"/>
    </location>
</feature>
<keyword evidence="6 9" id="KW-0449">Lipoprotein</keyword>
<evidence type="ECO:0000256" key="6">
    <source>
        <dbReference type="ARBA" id="ARBA00023288"/>
    </source>
</evidence>
<reference evidence="9 10" key="1">
    <citation type="journal article" date="2013" name="PLoS Genet.">
        <title>A gene transfer agent and a dynamic repertoire of secretion systems hold the keys to the explosive radiation of the emerging pathogen Bartonella.</title>
        <authorList>
            <person name="Guy L."/>
            <person name="Nystedt B."/>
            <person name="Toft C."/>
            <person name="Zaremba-Niedzwiedzka K."/>
            <person name="Berglund E.C."/>
            <person name="Granberg F."/>
            <person name="Naslund K."/>
            <person name="Eriksson A.S."/>
            <person name="Andersson S.G."/>
        </authorList>
    </citation>
    <scope>NUCLEOTIDE SEQUENCE [LARGE SCALE GENOMIC DNA]</scope>
    <source>
        <strain evidence="9 10">Aust/NH1</strain>
    </source>
</reference>
<comment type="subcellular location">
    <subcellularLocation>
        <location evidence="1">Cell outer membrane</location>
        <topology evidence="1">Lipid-anchor</topology>
    </subcellularLocation>
</comment>
<evidence type="ECO:0000256" key="5">
    <source>
        <dbReference type="ARBA" id="ARBA00023237"/>
    </source>
</evidence>
<dbReference type="KEGG" id="baus:BAnh1_03030"/>
<dbReference type="RefSeq" id="WP_015397695.1">
    <property type="nucleotide sequence ID" value="NC_020300.1"/>
</dbReference>
<protein>
    <submittedName>
        <fullName evidence="9">Outer membrane lipoprotein</fullName>
    </submittedName>
</protein>
<gene>
    <name evidence="9" type="ordered locus">BAnh1_03030</name>
</gene>
<dbReference type="Pfam" id="PF26368">
    <property type="entry name" value="OMP10"/>
    <property type="match status" value="1"/>
</dbReference>
<evidence type="ECO:0000256" key="2">
    <source>
        <dbReference type="ARBA" id="ARBA00022729"/>
    </source>
</evidence>
<keyword evidence="5" id="KW-0998">Cell outer membrane</keyword>
<organism evidence="9 10">
    <name type="scientific">Bartonella australis (strain Aust/NH1)</name>
    <dbReference type="NCBI Taxonomy" id="1094489"/>
    <lineage>
        <taxon>Bacteria</taxon>
        <taxon>Pseudomonadati</taxon>
        <taxon>Pseudomonadota</taxon>
        <taxon>Alphaproteobacteria</taxon>
        <taxon>Hyphomicrobiales</taxon>
        <taxon>Bartonellaceae</taxon>
        <taxon>Bartonella</taxon>
    </lineage>
</organism>
<dbReference type="eggNOG" id="ENOG5032VTZ">
    <property type="taxonomic scope" value="Bacteria"/>
</dbReference>
<sequence>MKYIGHILCLMISALTLVACGSSQYYTPNLFAHNMPTGIDGEWADQNGIISSFRDGIFETRAADTKEKLSEGTYNYVNARHVELEVRSILRGKVSRASCTVSNDKTLLSCMSNASSQFFLKRKT</sequence>
<proteinExistence type="inferred from homology"/>
<feature type="chain" id="PRO_5004016137" evidence="8">
    <location>
        <begin position="20"/>
        <end position="124"/>
    </location>
</feature>
<evidence type="ECO:0000256" key="1">
    <source>
        <dbReference type="ARBA" id="ARBA00004459"/>
    </source>
</evidence>
<dbReference type="Proteomes" id="UP000011729">
    <property type="component" value="Chromosome"/>
</dbReference>
<name>M1PC31_BARAA</name>
<evidence type="ECO:0000256" key="3">
    <source>
        <dbReference type="ARBA" id="ARBA00023136"/>
    </source>
</evidence>
<dbReference type="HOGENOM" id="CLU_136213_1_0_5"/>
<evidence type="ECO:0000313" key="9">
    <source>
        <dbReference type="EMBL" id="AGF74186.1"/>
    </source>
</evidence>
<evidence type="ECO:0000313" key="10">
    <source>
        <dbReference type="Proteomes" id="UP000011729"/>
    </source>
</evidence>
<evidence type="ECO:0000256" key="7">
    <source>
        <dbReference type="ARBA" id="ARBA00044505"/>
    </source>
</evidence>
<keyword evidence="3" id="KW-0472">Membrane</keyword>
<evidence type="ECO:0000256" key="4">
    <source>
        <dbReference type="ARBA" id="ARBA00023139"/>
    </source>
</evidence>
<dbReference type="OrthoDB" id="7889062at2"/>
<accession>M1PC31</accession>
<dbReference type="InterPro" id="IPR049857">
    <property type="entry name" value="Omp10-like"/>
</dbReference>
<keyword evidence="2 8" id="KW-0732">Signal</keyword>
<dbReference type="PROSITE" id="PS51257">
    <property type="entry name" value="PROKAR_LIPOPROTEIN"/>
    <property type="match status" value="1"/>
</dbReference>